<protein>
    <recommendedName>
        <fullName evidence="2">histidine kinase</fullName>
        <ecNumber evidence="2">2.7.13.3</ecNumber>
    </recommendedName>
</protein>
<dbReference type="RefSeq" id="WP_338031042.1">
    <property type="nucleotide sequence ID" value="NZ_AP017378.1"/>
</dbReference>
<dbReference type="InterPro" id="IPR005467">
    <property type="entry name" value="His_kinase_dom"/>
</dbReference>
<evidence type="ECO:0000256" key="1">
    <source>
        <dbReference type="ARBA" id="ARBA00000085"/>
    </source>
</evidence>
<evidence type="ECO:0000259" key="3">
    <source>
        <dbReference type="PROSITE" id="PS50109"/>
    </source>
</evidence>
<dbReference type="InterPro" id="IPR004358">
    <property type="entry name" value="Sig_transdc_His_kin-like_C"/>
</dbReference>
<keyword evidence="5" id="KW-1185">Reference proteome</keyword>
<sequence>MNLLRNAAHAMIDRDSPTGPPRIIVWTRNENESTVVEIEDNGPGMDEDIRKRVFEPFFTTKPPGKGTGLGLSVSYFIITQNHGGEFNVESTLDQGTTFTIRLPQKS</sequence>
<dbReference type="PRINTS" id="PR00344">
    <property type="entry name" value="BCTRLSENSOR"/>
</dbReference>
<dbReference type="Proteomes" id="UP000269883">
    <property type="component" value="Chromosome"/>
</dbReference>
<reference evidence="4 5" key="1">
    <citation type="journal article" date="2018" name="Sci. Adv.">
        <title>Multi-heme cytochromes provide a pathway for survival in energy-limited environments.</title>
        <authorList>
            <person name="Deng X."/>
            <person name="Dohmae N."/>
            <person name="Nealson K.H."/>
            <person name="Hashimoto K."/>
            <person name="Okamoto A."/>
        </authorList>
    </citation>
    <scope>NUCLEOTIDE SEQUENCE [LARGE SCALE GENOMIC DNA]</scope>
    <source>
        <strain evidence="4 5">IS5</strain>
    </source>
</reference>
<keyword evidence="4" id="KW-0418">Kinase</keyword>
<gene>
    <name evidence="4" type="ORF">DFE_2558</name>
</gene>
<feature type="domain" description="Histidine kinase" evidence="3">
    <location>
        <begin position="1"/>
        <end position="106"/>
    </location>
</feature>
<dbReference type="PANTHER" id="PTHR43065:SF42">
    <property type="entry name" value="TWO-COMPONENT SENSOR PPRA"/>
    <property type="match status" value="1"/>
</dbReference>
<dbReference type="AlphaFoldDB" id="A0A2Z6B1C6"/>
<evidence type="ECO:0000256" key="2">
    <source>
        <dbReference type="ARBA" id="ARBA00012438"/>
    </source>
</evidence>
<dbReference type="SUPFAM" id="SSF55874">
    <property type="entry name" value="ATPase domain of HSP90 chaperone/DNA topoisomerase II/histidine kinase"/>
    <property type="match status" value="1"/>
</dbReference>
<accession>A0A2Z6B1C6</accession>
<dbReference type="GO" id="GO:0004673">
    <property type="term" value="F:protein histidine kinase activity"/>
    <property type="evidence" value="ECO:0007669"/>
    <property type="project" value="UniProtKB-EC"/>
</dbReference>
<dbReference type="InterPro" id="IPR003594">
    <property type="entry name" value="HATPase_dom"/>
</dbReference>
<dbReference type="EC" id="2.7.13.3" evidence="2"/>
<dbReference type="Pfam" id="PF02518">
    <property type="entry name" value="HATPase_c"/>
    <property type="match status" value="1"/>
</dbReference>
<dbReference type="KEGG" id="dfl:DFE_2558"/>
<dbReference type="Gene3D" id="3.30.565.10">
    <property type="entry name" value="Histidine kinase-like ATPase, C-terminal domain"/>
    <property type="match status" value="1"/>
</dbReference>
<evidence type="ECO:0000313" key="4">
    <source>
        <dbReference type="EMBL" id="BBD09284.1"/>
    </source>
</evidence>
<dbReference type="SMART" id="SM00387">
    <property type="entry name" value="HATPase_c"/>
    <property type="match status" value="1"/>
</dbReference>
<dbReference type="EMBL" id="AP017378">
    <property type="protein sequence ID" value="BBD09284.1"/>
    <property type="molecule type" value="Genomic_DNA"/>
</dbReference>
<dbReference type="PANTHER" id="PTHR43065">
    <property type="entry name" value="SENSOR HISTIDINE KINASE"/>
    <property type="match status" value="1"/>
</dbReference>
<keyword evidence="4" id="KW-0808">Transferase</keyword>
<organism evidence="4 5">
    <name type="scientific">Desulfovibrio ferrophilus</name>
    <dbReference type="NCBI Taxonomy" id="241368"/>
    <lineage>
        <taxon>Bacteria</taxon>
        <taxon>Pseudomonadati</taxon>
        <taxon>Thermodesulfobacteriota</taxon>
        <taxon>Desulfovibrionia</taxon>
        <taxon>Desulfovibrionales</taxon>
        <taxon>Desulfovibrionaceae</taxon>
        <taxon>Desulfovibrio</taxon>
    </lineage>
</organism>
<evidence type="ECO:0000313" key="5">
    <source>
        <dbReference type="Proteomes" id="UP000269883"/>
    </source>
</evidence>
<dbReference type="InterPro" id="IPR036890">
    <property type="entry name" value="HATPase_C_sf"/>
</dbReference>
<dbReference type="PROSITE" id="PS50109">
    <property type="entry name" value="HIS_KIN"/>
    <property type="match status" value="1"/>
</dbReference>
<proteinExistence type="predicted"/>
<name>A0A2Z6B1C6_9BACT</name>
<comment type="catalytic activity">
    <reaction evidence="1">
        <text>ATP + protein L-histidine = ADP + protein N-phospho-L-histidine.</text>
        <dbReference type="EC" id="2.7.13.3"/>
    </reaction>
</comment>